<dbReference type="EMBL" id="CP060490">
    <property type="protein sequence ID" value="QNL45477.1"/>
    <property type="molecule type" value="Genomic_DNA"/>
</dbReference>
<dbReference type="Gene3D" id="1.10.260.40">
    <property type="entry name" value="lambda repressor-like DNA-binding domains"/>
    <property type="match status" value="1"/>
</dbReference>
<dbReference type="KEGG" id="ohi:H8790_07330"/>
<evidence type="ECO:0000313" key="3">
    <source>
        <dbReference type="EMBL" id="QNL45477.1"/>
    </source>
</evidence>
<reference evidence="2 4" key="1">
    <citation type="submission" date="2020-08" db="EMBL/GenBank/DDBJ databases">
        <authorList>
            <person name="Liu C."/>
            <person name="Sun Q."/>
        </authorList>
    </citation>
    <scope>NUCLEOTIDE SEQUENCE [LARGE SCALE GENOMIC DNA]</scope>
    <source>
        <strain evidence="2 4">NSJ-62</strain>
    </source>
</reference>
<dbReference type="CDD" id="cd00093">
    <property type="entry name" value="HTH_XRE"/>
    <property type="match status" value="1"/>
</dbReference>
<evidence type="ECO:0000313" key="2">
    <source>
        <dbReference type="EMBL" id="QNL43316.1"/>
    </source>
</evidence>
<accession>A0A7G9B185</accession>
<name>A0A7G9B185_9FIRM</name>
<dbReference type="PROSITE" id="PS50943">
    <property type="entry name" value="HTH_CROC1"/>
    <property type="match status" value="1"/>
</dbReference>
<keyword evidence="4" id="KW-1185">Reference proteome</keyword>
<dbReference type="GO" id="GO:0003677">
    <property type="term" value="F:DNA binding"/>
    <property type="evidence" value="ECO:0007669"/>
    <property type="project" value="InterPro"/>
</dbReference>
<dbReference type="InterPro" id="IPR010982">
    <property type="entry name" value="Lambda_DNA-bd_dom_sf"/>
</dbReference>
<dbReference type="Pfam" id="PF01381">
    <property type="entry name" value="HTH_3"/>
    <property type="match status" value="1"/>
</dbReference>
<sequence length="89" mass="10557">MRQYKTLLQVFLRNSIYTYRKEKGYSQERMAELLHISPRSYIDQEHGKYSFSALSVIFFLISIPEELVLSLLRAFKKLVQEEEEHGDVA</sequence>
<dbReference type="RefSeq" id="WP_187331907.1">
    <property type="nucleotide sequence ID" value="NZ_CP060490.1"/>
</dbReference>
<evidence type="ECO:0000259" key="1">
    <source>
        <dbReference type="PROSITE" id="PS50943"/>
    </source>
</evidence>
<dbReference type="SUPFAM" id="SSF47413">
    <property type="entry name" value="lambda repressor-like DNA-binding domains"/>
    <property type="match status" value="1"/>
</dbReference>
<gene>
    <name evidence="3" type="ORF">H8790_05600</name>
    <name evidence="2" type="ORF">H8790_07330</name>
</gene>
<dbReference type="EMBL" id="CP060490">
    <property type="protein sequence ID" value="QNL43316.1"/>
    <property type="molecule type" value="Genomic_DNA"/>
</dbReference>
<dbReference type="InterPro" id="IPR001387">
    <property type="entry name" value="Cro/C1-type_HTH"/>
</dbReference>
<dbReference type="AlphaFoldDB" id="A0A7G9B185"/>
<evidence type="ECO:0000313" key="4">
    <source>
        <dbReference type="Proteomes" id="UP000515960"/>
    </source>
</evidence>
<dbReference type="Proteomes" id="UP000515960">
    <property type="component" value="Chromosome"/>
</dbReference>
<feature type="domain" description="HTH cro/C1-type" evidence="1">
    <location>
        <begin position="16"/>
        <end position="53"/>
    </location>
</feature>
<dbReference type="KEGG" id="ohi:H8790_05600"/>
<organism evidence="2 4">
    <name type="scientific">Oscillibacter hominis</name>
    <dbReference type="NCBI Taxonomy" id="2763056"/>
    <lineage>
        <taxon>Bacteria</taxon>
        <taxon>Bacillati</taxon>
        <taxon>Bacillota</taxon>
        <taxon>Clostridia</taxon>
        <taxon>Eubacteriales</taxon>
        <taxon>Oscillospiraceae</taxon>
        <taxon>Oscillibacter</taxon>
    </lineage>
</organism>
<proteinExistence type="predicted"/>
<protein>
    <submittedName>
        <fullName evidence="2">Helix-turn-helix transcriptional regulator</fullName>
    </submittedName>
</protein>